<dbReference type="eggNOG" id="ENOG50333EI">
    <property type="taxonomic scope" value="Bacteria"/>
</dbReference>
<keyword evidence="3" id="KW-1185">Reference proteome</keyword>
<accession>I4ABW1</accession>
<dbReference type="HOGENOM" id="CLU_200302_0_0_9"/>
<evidence type="ECO:0000313" key="3">
    <source>
        <dbReference type="Proteomes" id="UP000006053"/>
    </source>
</evidence>
<keyword evidence="1" id="KW-1133">Transmembrane helix</keyword>
<organism evidence="2 3">
    <name type="scientific">Desulfitobacterium dehalogenans (strain ATCC 51507 / DSM 9161 / JW/IU-DC1)</name>
    <dbReference type="NCBI Taxonomy" id="756499"/>
    <lineage>
        <taxon>Bacteria</taxon>
        <taxon>Bacillati</taxon>
        <taxon>Bacillota</taxon>
        <taxon>Clostridia</taxon>
        <taxon>Eubacteriales</taxon>
        <taxon>Desulfitobacteriaceae</taxon>
        <taxon>Desulfitobacterium</taxon>
    </lineage>
</organism>
<evidence type="ECO:0000256" key="1">
    <source>
        <dbReference type="SAM" id="Phobius"/>
    </source>
</evidence>
<keyword evidence="1" id="KW-0472">Membrane</keyword>
<dbReference type="AlphaFoldDB" id="I4ABW1"/>
<proteinExistence type="predicted"/>
<evidence type="ECO:0000313" key="2">
    <source>
        <dbReference type="EMBL" id="AFM01446.1"/>
    </source>
</evidence>
<dbReference type="Proteomes" id="UP000006053">
    <property type="component" value="Chromosome"/>
</dbReference>
<reference evidence="3" key="1">
    <citation type="submission" date="2012-06" db="EMBL/GenBank/DDBJ databases">
        <title>Complete sequence of Desulfitobacterium dehalogenans ATCC 51507.</title>
        <authorList>
            <person name="Lucas S."/>
            <person name="Han J."/>
            <person name="Lapidus A."/>
            <person name="Cheng J.-F."/>
            <person name="Goodwin L."/>
            <person name="Pitluck S."/>
            <person name="Peters L."/>
            <person name="Ovchinnikova G."/>
            <person name="Teshima H."/>
            <person name="Detter J.C."/>
            <person name="Han C."/>
            <person name="Tapia R."/>
            <person name="Land M."/>
            <person name="Hauser L."/>
            <person name="Kyrpides N."/>
            <person name="Ivanova N."/>
            <person name="Pagani I."/>
            <person name="Kruse T."/>
            <person name="de Vos W.M."/>
            <person name="Smidt H."/>
            <person name="Woyke T."/>
        </authorList>
    </citation>
    <scope>NUCLEOTIDE SEQUENCE [LARGE SCALE GENOMIC DNA]</scope>
    <source>
        <strain evidence="3">ATCC 51507 / DSM 9161 / JW/IU-DC1</strain>
    </source>
</reference>
<dbReference type="EMBL" id="CP003348">
    <property type="protein sequence ID" value="AFM01446.1"/>
    <property type="molecule type" value="Genomic_DNA"/>
</dbReference>
<dbReference type="KEGG" id="ddh:Desde_3154"/>
<protein>
    <recommendedName>
        <fullName evidence="4">Mercury transporter</fullName>
    </recommendedName>
</protein>
<evidence type="ECO:0008006" key="4">
    <source>
        <dbReference type="Google" id="ProtNLM"/>
    </source>
</evidence>
<dbReference type="OrthoDB" id="1778725at2"/>
<gene>
    <name evidence="2" type="ordered locus">Desde_3154</name>
</gene>
<name>I4ABW1_DESDJ</name>
<keyword evidence="1" id="KW-0812">Transmembrane</keyword>
<sequence>MEIDDLAVAVIILIRAGVALRIVFCLIRMIGNAEEASMYKKRAFNAVLFYIMAESVWQFRDIVFFYFK</sequence>
<feature type="transmembrane region" description="Helical" evidence="1">
    <location>
        <begin position="6"/>
        <end position="27"/>
    </location>
</feature>
<dbReference type="RefSeq" id="WP_014794926.1">
    <property type="nucleotide sequence ID" value="NC_018017.1"/>
</dbReference>
<reference evidence="2 3" key="2">
    <citation type="journal article" date="2015" name="J. Bacteriol.">
        <title>Genomic, proteomic, and biochemical analysis of the organohalide respiratory pathway in Desulfitobacterium dehalogenans.</title>
        <authorList>
            <person name="Kruse T."/>
            <person name="van de Pas B.A."/>
            <person name="Atteia A."/>
            <person name="Krab K."/>
            <person name="Hagen W.R."/>
            <person name="Goodwin L."/>
            <person name="Chain P."/>
            <person name="Boeren S."/>
            <person name="Maphosa F."/>
            <person name="Schraa G."/>
            <person name="de Vos W.M."/>
            <person name="van der Oost J."/>
            <person name="Smidt H."/>
            <person name="Stams A.J."/>
        </authorList>
    </citation>
    <scope>NUCLEOTIDE SEQUENCE [LARGE SCALE GENOMIC DNA]</scope>
    <source>
        <strain evidence="3">ATCC 51507 / DSM 9161 / JW/IU-DC1</strain>
    </source>
</reference>
<dbReference type="STRING" id="756499.Desde_3154"/>